<evidence type="ECO:0000313" key="2">
    <source>
        <dbReference type="Proteomes" id="UP000829398"/>
    </source>
</evidence>
<organism evidence="1 2">
    <name type="scientific">Citrus sinensis</name>
    <name type="common">Sweet orange</name>
    <name type="synonym">Citrus aurantium var. sinensis</name>
    <dbReference type="NCBI Taxonomy" id="2711"/>
    <lineage>
        <taxon>Eukaryota</taxon>
        <taxon>Viridiplantae</taxon>
        <taxon>Streptophyta</taxon>
        <taxon>Embryophyta</taxon>
        <taxon>Tracheophyta</taxon>
        <taxon>Spermatophyta</taxon>
        <taxon>Magnoliopsida</taxon>
        <taxon>eudicotyledons</taxon>
        <taxon>Gunneridae</taxon>
        <taxon>Pentapetalae</taxon>
        <taxon>rosids</taxon>
        <taxon>malvids</taxon>
        <taxon>Sapindales</taxon>
        <taxon>Rutaceae</taxon>
        <taxon>Aurantioideae</taxon>
        <taxon>Citrus</taxon>
    </lineage>
</organism>
<reference evidence="2" key="1">
    <citation type="journal article" date="2023" name="Hortic. Res.">
        <title>A chromosome-level phased genome enabling allele-level studies in sweet orange: a case study on citrus Huanglongbing tolerance.</title>
        <authorList>
            <person name="Wu B."/>
            <person name="Yu Q."/>
            <person name="Deng Z."/>
            <person name="Duan Y."/>
            <person name="Luo F."/>
            <person name="Gmitter F. Jr."/>
        </authorList>
    </citation>
    <scope>NUCLEOTIDE SEQUENCE [LARGE SCALE GENOMIC DNA]</scope>
    <source>
        <strain evidence="2">cv. Valencia</strain>
    </source>
</reference>
<dbReference type="Proteomes" id="UP000829398">
    <property type="component" value="Chromosome 9"/>
</dbReference>
<name>A0ACB8I7C7_CITSI</name>
<dbReference type="EMBL" id="CM039178">
    <property type="protein sequence ID" value="KAH9682372.1"/>
    <property type="molecule type" value="Genomic_DNA"/>
</dbReference>
<sequence>MCLVTLALSGFGIVLKIEMIELSDSALWLRLYFNWRWFFLLRILELWVHAVIKTAQAAKNVVYEKESFKVLSKHLFDIESVLKELQLQKLNDSQAVRLALESLEADVEKANNLVEKYKNKSRFYLLVKCRYIVNEIQEVTRNIGRSLASLSLANTEVLSEISDQMNRLQNEMQRVEFKASQSQIVDKLNQGLRDQKLDQGFANDMLEEIARAVGVPVEPSEISKELASFRREKEEAANRKERAEVLFLDQVIELLSRADAARDYEEVKKQYFQRLQIIERYDSRENYIQPLNAFKCRITGTVMMDPVSLYTGTTCERAAIEAWLDRREKTDPETGVVLEDTSLRSNSPLRQSIEEWKELNYCLNIRCCRAKLLSGIDSSELEALDQMQDLMRESSINKDWISIGGITDIIISILGSSHNKDVKMKILITLKQLVKGHARNKEKVIDYGGWDHIVPCLGRDPSISLAAVKLLYELMQDRSGWNVAVCRKLSQQCSGILFLVTLIKGPVRESAECAEKILQQLFDVDEENFCRAAKSGWYKPLIDRIIQGAESSRILMMKALLSMELVDSNLELLGKEGIIPPLLGLVGSGNFQSKELSLSVLVKLSGCSKNRELISAAGGIPQVLELMFSSHVPSNIIVKCSEILEKLSSDGIKFLVDEKGNRLELEPIVTNLLTLQQNFNSSYNVRKPALRALFRICKSEAELVKIAVVKANGVSLILSLLDDTDSEVREIAINLLFLFSHHEPEGVVEYLLKPKRLEALVGFLENDDKHDVQMAAAGLLANLPKSELSLTMKLIELDGLNAIINILKSGTMEAKENALSALFRFTDPTNLEAQRNVVERGVYPLLVNLLQIGSITAKARAAALIGTLSTSSPKFTDMPESAGCWCFRPSRAHLCQVHGGICSESTSFCLLKANALPHLVKLLQGRVHATAYEAIQTLSTLVQEGCQQRGVNVLHQEEAIKPTLEILTWGTDSLKEEALGFLEKVFMSKEMVDTYGSSARLLLVPLTSRNVHEDGSLERKAAKVLSLIERYSRSSTSLIPGLFG</sequence>
<evidence type="ECO:0000313" key="1">
    <source>
        <dbReference type="EMBL" id="KAH9682372.1"/>
    </source>
</evidence>
<accession>A0ACB8I7C7</accession>
<proteinExistence type="predicted"/>
<comment type="caution">
    <text evidence="1">The sequence shown here is derived from an EMBL/GenBank/DDBJ whole genome shotgun (WGS) entry which is preliminary data.</text>
</comment>
<keyword evidence="1" id="KW-0808">Transferase</keyword>
<gene>
    <name evidence="1" type="ORF">KPL71_027324</name>
</gene>
<protein>
    <submittedName>
        <fullName evidence="1">RING-type E3 ubiquitin transferase</fullName>
    </submittedName>
</protein>
<keyword evidence="2" id="KW-1185">Reference proteome</keyword>